<evidence type="ECO:0000313" key="1">
    <source>
        <dbReference type="Proteomes" id="UP000887564"/>
    </source>
</evidence>
<sequence length="55" mass="6401">MQQDCWKSLLPLSWNLRSAAKKIGKAYATAGWHLNPCRFQIKVPNFSSKFIIFRC</sequence>
<accession>A0A914RQ53</accession>
<keyword evidence="1" id="KW-1185">Reference proteome</keyword>
<dbReference type="WBParaSite" id="PEQ_0000842601-mRNA-1">
    <property type="protein sequence ID" value="PEQ_0000842601-mRNA-1"/>
    <property type="gene ID" value="PEQ_0000842601"/>
</dbReference>
<name>A0A914RQ53_PAREQ</name>
<evidence type="ECO:0000313" key="2">
    <source>
        <dbReference type="WBParaSite" id="PEQ_0000842601-mRNA-1"/>
    </source>
</evidence>
<protein>
    <submittedName>
        <fullName evidence="2">Uncharacterized protein</fullName>
    </submittedName>
</protein>
<reference evidence="2" key="1">
    <citation type="submission" date="2022-11" db="UniProtKB">
        <authorList>
            <consortium name="WormBaseParasite"/>
        </authorList>
    </citation>
    <scope>IDENTIFICATION</scope>
</reference>
<dbReference type="Proteomes" id="UP000887564">
    <property type="component" value="Unplaced"/>
</dbReference>
<organism evidence="1 2">
    <name type="scientific">Parascaris equorum</name>
    <name type="common">Equine roundworm</name>
    <dbReference type="NCBI Taxonomy" id="6256"/>
    <lineage>
        <taxon>Eukaryota</taxon>
        <taxon>Metazoa</taxon>
        <taxon>Ecdysozoa</taxon>
        <taxon>Nematoda</taxon>
        <taxon>Chromadorea</taxon>
        <taxon>Rhabditida</taxon>
        <taxon>Spirurina</taxon>
        <taxon>Ascaridomorpha</taxon>
        <taxon>Ascaridoidea</taxon>
        <taxon>Ascarididae</taxon>
        <taxon>Parascaris</taxon>
    </lineage>
</organism>
<dbReference type="AlphaFoldDB" id="A0A914RQ53"/>
<proteinExistence type="predicted"/>